<dbReference type="InterPro" id="IPR013525">
    <property type="entry name" value="ABC2_TM"/>
</dbReference>
<dbReference type="EMBL" id="CP102294">
    <property type="protein sequence ID" value="UWN56309.1"/>
    <property type="molecule type" value="Genomic_DNA"/>
</dbReference>
<dbReference type="PANTHER" id="PTHR43471:SF3">
    <property type="entry name" value="ABC TRANSPORTER PERMEASE PROTEIN NATB"/>
    <property type="match status" value="1"/>
</dbReference>
<evidence type="ECO:0000256" key="5">
    <source>
        <dbReference type="SAM" id="Phobius"/>
    </source>
</evidence>
<sequence>MSKIGLIVSREFNQRVRKKSFILTTILTPLLLVGLMVAPALVMQLRSDQVKRIAVVDRSGIVGDKLQGDRETVFVPADRSEERLREDKDEFYGYLVIGPDVLADPSDVRLYTHEASTLDLEGAIAERIGQILEAEKLKAYAIDDLPQIMQSVKTDVTLQAFRIDEAGGDRASSSVLSMVSAYVFGFLIYMFVFMYGAMVMQGVVEEKSSKVLEIIVSSVKPFELMLGKILGIASVAVVQFLIWVAVVLVLGTAAVQVLAGDALAQSAALAGQMPSGMDADTLSALRGVTDFGFLARMFGGFLVYFVGGYLLYAAMFAAIGSAVDNVQDTQQLQLPVTIPMIFALIVMMNVMREPNSSLAVWCSIIPLTSPIIMMARMPYGVPLWQIVLSVGLLYASFVAMVWTAGKIYRVGIFMYGKKPGFKELYKWMRYK</sequence>
<keyword evidence="3 5" id="KW-1133">Transmembrane helix</keyword>
<evidence type="ECO:0000256" key="2">
    <source>
        <dbReference type="ARBA" id="ARBA00022692"/>
    </source>
</evidence>
<dbReference type="GeneID" id="82891358"/>
<feature type="transmembrane region" description="Helical" evidence="5">
    <location>
        <begin position="20"/>
        <end position="42"/>
    </location>
</feature>
<evidence type="ECO:0000313" key="7">
    <source>
        <dbReference type="EMBL" id="UWN56309.1"/>
    </source>
</evidence>
<dbReference type="RefSeq" id="WP_019246097.1">
    <property type="nucleotide sequence ID" value="NZ_CAPH01000013.1"/>
</dbReference>
<organism evidence="7 8">
    <name type="scientific">Alistipes ihumii AP11</name>
    <dbReference type="NCBI Taxonomy" id="1211813"/>
    <lineage>
        <taxon>Bacteria</taxon>
        <taxon>Pseudomonadati</taxon>
        <taxon>Bacteroidota</taxon>
        <taxon>Bacteroidia</taxon>
        <taxon>Bacteroidales</taxon>
        <taxon>Rikenellaceae</taxon>
        <taxon>Alistipes</taxon>
    </lineage>
</organism>
<protein>
    <submittedName>
        <fullName evidence="7">ABC transporter permease</fullName>
    </submittedName>
</protein>
<feature type="transmembrane region" description="Helical" evidence="5">
    <location>
        <begin position="224"/>
        <end position="250"/>
    </location>
</feature>
<feature type="domain" description="ABC-2 type transporter transmembrane" evidence="6">
    <location>
        <begin position="19"/>
        <end position="404"/>
    </location>
</feature>
<dbReference type="Pfam" id="PF12698">
    <property type="entry name" value="ABC2_membrane_3"/>
    <property type="match status" value="1"/>
</dbReference>
<evidence type="ECO:0000256" key="1">
    <source>
        <dbReference type="ARBA" id="ARBA00004141"/>
    </source>
</evidence>
<evidence type="ECO:0000256" key="3">
    <source>
        <dbReference type="ARBA" id="ARBA00022989"/>
    </source>
</evidence>
<feature type="transmembrane region" description="Helical" evidence="5">
    <location>
        <begin position="358"/>
        <end position="377"/>
    </location>
</feature>
<evidence type="ECO:0000256" key="4">
    <source>
        <dbReference type="ARBA" id="ARBA00023136"/>
    </source>
</evidence>
<evidence type="ECO:0000259" key="6">
    <source>
        <dbReference type="Pfam" id="PF12698"/>
    </source>
</evidence>
<keyword evidence="8" id="KW-1185">Reference proteome</keyword>
<accession>A0ABY5UXZ0</accession>
<keyword evidence="2 5" id="KW-0812">Transmembrane</keyword>
<keyword evidence="4 5" id="KW-0472">Membrane</keyword>
<feature type="transmembrane region" description="Helical" evidence="5">
    <location>
        <begin position="383"/>
        <end position="404"/>
    </location>
</feature>
<comment type="subcellular location">
    <subcellularLocation>
        <location evidence="1">Membrane</location>
        <topology evidence="1">Multi-pass membrane protein</topology>
    </subcellularLocation>
</comment>
<evidence type="ECO:0000313" key="8">
    <source>
        <dbReference type="Proteomes" id="UP001059295"/>
    </source>
</evidence>
<name>A0ABY5UXZ0_9BACT</name>
<gene>
    <name evidence="7" type="ORF">NQ491_06450</name>
</gene>
<feature type="transmembrane region" description="Helical" evidence="5">
    <location>
        <begin position="179"/>
        <end position="204"/>
    </location>
</feature>
<dbReference type="SUPFAM" id="SSF53850">
    <property type="entry name" value="Periplasmic binding protein-like II"/>
    <property type="match status" value="1"/>
</dbReference>
<dbReference type="Proteomes" id="UP001059295">
    <property type="component" value="Chromosome"/>
</dbReference>
<reference evidence="7" key="1">
    <citation type="journal article" date="2022" name="Cell">
        <title>Design, construction, and in vivo augmentation of a complex gut microbiome.</title>
        <authorList>
            <person name="Cheng A.G."/>
            <person name="Ho P.Y."/>
            <person name="Aranda-Diaz A."/>
            <person name="Jain S."/>
            <person name="Yu F.B."/>
            <person name="Meng X."/>
            <person name="Wang M."/>
            <person name="Iakiviak M."/>
            <person name="Nagashima K."/>
            <person name="Zhao A."/>
            <person name="Murugkar P."/>
            <person name="Patil A."/>
            <person name="Atabakhsh K."/>
            <person name="Weakley A."/>
            <person name="Yan J."/>
            <person name="Brumbaugh A.R."/>
            <person name="Higginbottom S."/>
            <person name="Dimas A."/>
            <person name="Shiver A.L."/>
            <person name="Deutschbauer A."/>
            <person name="Neff N."/>
            <person name="Sonnenburg J.L."/>
            <person name="Huang K.C."/>
            <person name="Fischbach M.A."/>
        </authorList>
    </citation>
    <scope>NUCLEOTIDE SEQUENCE</scope>
    <source>
        <strain evidence="7">AP11</strain>
    </source>
</reference>
<proteinExistence type="predicted"/>
<dbReference type="Gene3D" id="3.40.190.10">
    <property type="entry name" value="Periplasmic binding protein-like II"/>
    <property type="match status" value="1"/>
</dbReference>
<feature type="transmembrane region" description="Helical" evidence="5">
    <location>
        <begin position="301"/>
        <end position="320"/>
    </location>
</feature>
<feature type="transmembrane region" description="Helical" evidence="5">
    <location>
        <begin position="332"/>
        <end position="351"/>
    </location>
</feature>
<dbReference type="PANTHER" id="PTHR43471">
    <property type="entry name" value="ABC TRANSPORTER PERMEASE"/>
    <property type="match status" value="1"/>
</dbReference>